<dbReference type="SUPFAM" id="SSF82185">
    <property type="entry name" value="Histone H3 K4-specific methyltransferase SET7/9 N-terminal domain"/>
    <property type="match status" value="1"/>
</dbReference>
<protein>
    <recommendedName>
        <fullName evidence="3">MORN repeat protein</fullName>
    </recommendedName>
</protein>
<comment type="caution">
    <text evidence="1">The sequence shown here is derived from an EMBL/GenBank/DDBJ whole genome shotgun (WGS) entry which is preliminary data.</text>
</comment>
<name>A0A4S8QAW4_9ACTN</name>
<dbReference type="AlphaFoldDB" id="A0A4S8QAW4"/>
<reference evidence="1 2" key="2">
    <citation type="submission" date="2019-05" db="EMBL/GenBank/DDBJ databases">
        <title>Glycomyces buryatensis sp. nov.</title>
        <authorList>
            <person name="Nikitina E."/>
        </authorList>
    </citation>
    <scope>NUCLEOTIDE SEQUENCE [LARGE SCALE GENOMIC DNA]</scope>
    <source>
        <strain evidence="1 2">18</strain>
    </source>
</reference>
<accession>A0A4S8QAW4</accession>
<evidence type="ECO:0008006" key="3">
    <source>
        <dbReference type="Google" id="ProtNLM"/>
    </source>
</evidence>
<organism evidence="1 2">
    <name type="scientific">Glycomyces buryatensis</name>
    <dbReference type="NCBI Taxonomy" id="2570927"/>
    <lineage>
        <taxon>Bacteria</taxon>
        <taxon>Bacillati</taxon>
        <taxon>Actinomycetota</taxon>
        <taxon>Actinomycetes</taxon>
        <taxon>Glycomycetales</taxon>
        <taxon>Glycomycetaceae</taxon>
        <taxon>Glycomyces</taxon>
    </lineage>
</organism>
<evidence type="ECO:0000313" key="1">
    <source>
        <dbReference type="EMBL" id="THV41400.1"/>
    </source>
</evidence>
<reference evidence="2" key="1">
    <citation type="submission" date="2019-04" db="EMBL/GenBank/DDBJ databases">
        <title>Nocardioides xinjiangensis sp. nov.</title>
        <authorList>
            <person name="Liu S."/>
        </authorList>
    </citation>
    <scope>NUCLEOTIDE SEQUENCE [LARGE SCALE GENOMIC DNA]</scope>
    <source>
        <strain evidence="2">18</strain>
    </source>
</reference>
<gene>
    <name evidence="1" type="ORF">FAB82_11405</name>
</gene>
<proteinExistence type="predicted"/>
<evidence type="ECO:0000313" key="2">
    <source>
        <dbReference type="Proteomes" id="UP000308760"/>
    </source>
</evidence>
<keyword evidence="2" id="KW-1185">Reference proteome</keyword>
<dbReference type="EMBL" id="STGY01000044">
    <property type="protein sequence ID" value="THV41400.1"/>
    <property type="molecule type" value="Genomic_DNA"/>
</dbReference>
<dbReference type="Proteomes" id="UP000308760">
    <property type="component" value="Unassembled WGS sequence"/>
</dbReference>
<dbReference type="Gene3D" id="2.20.110.10">
    <property type="entry name" value="Histone H3 K4-specific methyltransferase SET7/9 N-terminal domain"/>
    <property type="match status" value="1"/>
</dbReference>
<dbReference type="OrthoDB" id="5185324at2"/>
<sequence length="157" mass="17786">MKPDYDPRVLETSGDDVTIDDNSMYWRGDYLFDGVLGEERSDGGFEFLSFKDGVRDGPTGEIDEDGDLVFEEWYRKGHLHGISRVFRDDGTLLRATGNEFGVAIWTVDFEPDGETARPASVKQLSESSRRVVQRYRSRYPQLPPVLGPEHAGDITEH</sequence>
<dbReference type="RefSeq" id="WP_136534670.1">
    <property type="nucleotide sequence ID" value="NZ_STGY01000044.1"/>
</dbReference>